<evidence type="ECO:0000313" key="3">
    <source>
        <dbReference type="Proteomes" id="UP000694389"/>
    </source>
</evidence>
<evidence type="ECO:0000313" key="2">
    <source>
        <dbReference type="Ensembl" id="ENSDLAP00005075702.1"/>
    </source>
</evidence>
<dbReference type="GeneTree" id="ENSGT00990000204615"/>
<dbReference type="RefSeq" id="XP_051284818.1">
    <property type="nucleotide sequence ID" value="XM_051428858.1"/>
</dbReference>
<reference evidence="2" key="2">
    <citation type="submission" date="2025-09" db="UniProtKB">
        <authorList>
            <consortium name="Ensembl"/>
        </authorList>
    </citation>
    <scope>IDENTIFICATION</scope>
</reference>
<dbReference type="RefSeq" id="XP_051284819.1">
    <property type="nucleotide sequence ID" value="XM_051428859.1"/>
</dbReference>
<feature type="transmembrane region" description="Helical" evidence="1">
    <location>
        <begin position="73"/>
        <end position="96"/>
    </location>
</feature>
<dbReference type="GeneID" id="127379363"/>
<feature type="transmembrane region" description="Helical" evidence="1">
    <location>
        <begin position="12"/>
        <end position="41"/>
    </location>
</feature>
<protein>
    <submittedName>
        <fullName evidence="2">Uncharacterized protein</fullName>
    </submittedName>
</protein>
<dbReference type="AlphaFoldDB" id="A0A8P4GDH4"/>
<proteinExistence type="predicted"/>
<name>A0A8P4GDH4_DICLA</name>
<gene>
    <name evidence="2" type="primary">LOC127379363</name>
</gene>
<dbReference type="Proteomes" id="UP000694389">
    <property type="component" value="Unassembled WGS sequence"/>
</dbReference>
<dbReference type="InterPro" id="IPR040350">
    <property type="entry name" value="TMEM272"/>
</dbReference>
<evidence type="ECO:0000256" key="1">
    <source>
        <dbReference type="SAM" id="Phobius"/>
    </source>
</evidence>
<dbReference type="Ensembl" id="ENSDLAT00005080535.1">
    <property type="protein sequence ID" value="ENSDLAP00005075702.1"/>
    <property type="gene ID" value="ENSDLAG00005015002.2"/>
</dbReference>
<dbReference type="PANTHER" id="PTHR33444:SF2">
    <property type="entry name" value="MARVEL DOMAIN-CONTAINING PROTEIN"/>
    <property type="match status" value="1"/>
</dbReference>
<dbReference type="PANTHER" id="PTHR33444">
    <property type="entry name" value="SI:DKEY-19B23.12-RELATED"/>
    <property type="match status" value="1"/>
</dbReference>
<dbReference type="OMA" id="ICTSING"/>
<feature type="transmembrane region" description="Helical" evidence="1">
    <location>
        <begin position="47"/>
        <end position="66"/>
    </location>
</feature>
<dbReference type="OrthoDB" id="6157510at2759"/>
<organism evidence="2 3">
    <name type="scientific">Dicentrarchus labrax</name>
    <name type="common">European seabass</name>
    <name type="synonym">Morone labrax</name>
    <dbReference type="NCBI Taxonomy" id="13489"/>
    <lineage>
        <taxon>Eukaryota</taxon>
        <taxon>Metazoa</taxon>
        <taxon>Chordata</taxon>
        <taxon>Craniata</taxon>
        <taxon>Vertebrata</taxon>
        <taxon>Euteleostomi</taxon>
        <taxon>Actinopterygii</taxon>
        <taxon>Neopterygii</taxon>
        <taxon>Teleostei</taxon>
        <taxon>Neoteleostei</taxon>
        <taxon>Acanthomorphata</taxon>
        <taxon>Eupercaria</taxon>
        <taxon>Moronidae</taxon>
        <taxon>Dicentrarchus</taxon>
    </lineage>
</organism>
<reference evidence="2" key="1">
    <citation type="submission" date="2025-08" db="UniProtKB">
        <authorList>
            <consortium name="Ensembl"/>
        </authorList>
    </citation>
    <scope>IDENTIFICATION</scope>
</reference>
<keyword evidence="1" id="KW-1133">Transmembrane helix</keyword>
<keyword evidence="3" id="KW-1185">Reference proteome</keyword>
<feature type="transmembrane region" description="Helical" evidence="1">
    <location>
        <begin position="116"/>
        <end position="142"/>
    </location>
</feature>
<keyword evidence="1" id="KW-0812">Transmembrane</keyword>
<sequence length="155" mass="17695">MTESDGPQVTCRLPAVIAVCTAAIFNIMLLAGGVVGVVFISDCPRQPFIPIYLLMMGVNSLLFWRFEKFNTSFCYLVFSVFFIWFIVGNVLVYSIYEPNYNKNITQANAYCDKTLYLFAFWMTNLTYVLLGVLFLSCHYCLLQQEPDEAQMPLQG</sequence>
<accession>A0A8P4GDH4</accession>
<keyword evidence="1" id="KW-0472">Membrane</keyword>